<reference evidence="2" key="1">
    <citation type="submission" date="2018-02" db="EMBL/GenBank/DDBJ databases">
        <title>Rhizophora mucronata_Transcriptome.</title>
        <authorList>
            <person name="Meera S.P."/>
            <person name="Sreeshan A."/>
            <person name="Augustine A."/>
        </authorList>
    </citation>
    <scope>NUCLEOTIDE SEQUENCE</scope>
    <source>
        <tissue evidence="2">Leaf</tissue>
    </source>
</reference>
<dbReference type="EMBL" id="GGEC01091612">
    <property type="protein sequence ID" value="MBX72096.1"/>
    <property type="molecule type" value="Transcribed_RNA"/>
</dbReference>
<evidence type="ECO:0000313" key="2">
    <source>
        <dbReference type="EMBL" id="MBX72096.1"/>
    </source>
</evidence>
<protein>
    <submittedName>
        <fullName evidence="2">Uncharacterized protein</fullName>
    </submittedName>
</protein>
<feature type="region of interest" description="Disordered" evidence="1">
    <location>
        <begin position="15"/>
        <end position="50"/>
    </location>
</feature>
<accession>A0A2P2QYJ6</accession>
<evidence type="ECO:0000256" key="1">
    <source>
        <dbReference type="SAM" id="MobiDB-lite"/>
    </source>
</evidence>
<organism evidence="2">
    <name type="scientific">Rhizophora mucronata</name>
    <name type="common">Asiatic mangrove</name>
    <dbReference type="NCBI Taxonomy" id="61149"/>
    <lineage>
        <taxon>Eukaryota</taxon>
        <taxon>Viridiplantae</taxon>
        <taxon>Streptophyta</taxon>
        <taxon>Embryophyta</taxon>
        <taxon>Tracheophyta</taxon>
        <taxon>Spermatophyta</taxon>
        <taxon>Magnoliopsida</taxon>
        <taxon>eudicotyledons</taxon>
        <taxon>Gunneridae</taxon>
        <taxon>Pentapetalae</taxon>
        <taxon>rosids</taxon>
        <taxon>fabids</taxon>
        <taxon>Malpighiales</taxon>
        <taxon>Rhizophoraceae</taxon>
        <taxon>Rhizophora</taxon>
    </lineage>
</organism>
<feature type="compositionally biased region" description="Polar residues" evidence="1">
    <location>
        <begin position="24"/>
        <end position="38"/>
    </location>
</feature>
<proteinExistence type="predicted"/>
<dbReference type="AlphaFoldDB" id="A0A2P2QYJ6"/>
<name>A0A2P2QYJ6_RHIMU</name>
<sequence>MSFEPGLSLLELLSPSAGEHASTRNDTNLQTAQGTKANGQLLGRAACGPPPQFCYQEG</sequence>